<dbReference type="PANTHER" id="PTHR36508">
    <property type="entry name" value="PROTEIN SLYX"/>
    <property type="match status" value="1"/>
</dbReference>
<keyword evidence="1" id="KW-0175">Coiled coil</keyword>
<dbReference type="OrthoDB" id="5421777at2"/>
<dbReference type="EMBL" id="CP036313">
    <property type="protein sequence ID" value="QBH14884.1"/>
    <property type="molecule type" value="Genomic_DNA"/>
</dbReference>
<reference evidence="2 5" key="2">
    <citation type="submission" date="2019-02" db="EMBL/GenBank/DDBJ databases">
        <title>Complete genome sequence of Desulfobacter hydrogenophilus AcRS1.</title>
        <authorList>
            <person name="Marietou A."/>
            <person name="Lund M.B."/>
            <person name="Marshall I.P.G."/>
            <person name="Schreiber L."/>
            <person name="Jorgensen B."/>
        </authorList>
    </citation>
    <scope>NUCLEOTIDE SEQUENCE [LARGE SCALE GENOMIC DNA]</scope>
    <source>
        <strain evidence="2 5">AcRS1</strain>
    </source>
</reference>
<evidence type="ECO:0000313" key="4">
    <source>
        <dbReference type="Proteomes" id="UP000248798"/>
    </source>
</evidence>
<dbReference type="AlphaFoldDB" id="A0A328FD87"/>
<feature type="coiled-coil region" evidence="1">
    <location>
        <begin position="6"/>
        <end position="47"/>
    </location>
</feature>
<accession>A0A328FD87</accession>
<dbReference type="Gene3D" id="1.20.5.300">
    <property type="match status" value="1"/>
</dbReference>
<name>A0A328FD87_9BACT</name>
<dbReference type="Proteomes" id="UP000293902">
    <property type="component" value="Chromosome"/>
</dbReference>
<organism evidence="3 4">
    <name type="scientific">Desulfobacter hydrogenophilus</name>
    <dbReference type="NCBI Taxonomy" id="2291"/>
    <lineage>
        <taxon>Bacteria</taxon>
        <taxon>Pseudomonadati</taxon>
        <taxon>Thermodesulfobacteriota</taxon>
        <taxon>Desulfobacteria</taxon>
        <taxon>Desulfobacterales</taxon>
        <taxon>Desulfobacteraceae</taxon>
        <taxon>Desulfobacter</taxon>
    </lineage>
</organism>
<evidence type="ECO:0000313" key="5">
    <source>
        <dbReference type="Proteomes" id="UP000293902"/>
    </source>
</evidence>
<dbReference type="Proteomes" id="UP000248798">
    <property type="component" value="Unassembled WGS sequence"/>
</dbReference>
<protein>
    <submittedName>
        <fullName evidence="2">SlyX family protein</fullName>
    </submittedName>
    <submittedName>
        <fullName evidence="3">SlyX protein</fullName>
    </submittedName>
</protein>
<dbReference type="PANTHER" id="PTHR36508:SF1">
    <property type="entry name" value="PROTEIN SLYX"/>
    <property type="match status" value="1"/>
</dbReference>
<dbReference type="InterPro" id="IPR007236">
    <property type="entry name" value="SlyX"/>
</dbReference>
<evidence type="ECO:0000313" key="3">
    <source>
        <dbReference type="EMBL" id="RAM01392.1"/>
    </source>
</evidence>
<dbReference type="EMBL" id="QLNI01000028">
    <property type="protein sequence ID" value="RAM01392.1"/>
    <property type="molecule type" value="Genomic_DNA"/>
</dbReference>
<keyword evidence="5" id="KW-1185">Reference proteome</keyword>
<sequence length="63" mass="7521">MNENRLEEIETKLAFHEKAIKELNDVIYDQQRQIDRMTRLIEELEKQLPDNSTGPANEKPPHY</sequence>
<evidence type="ECO:0000313" key="2">
    <source>
        <dbReference type="EMBL" id="QBH14884.1"/>
    </source>
</evidence>
<proteinExistence type="predicted"/>
<evidence type="ECO:0000256" key="1">
    <source>
        <dbReference type="SAM" id="Coils"/>
    </source>
</evidence>
<dbReference type="RefSeq" id="WP_111957855.1">
    <property type="nucleotide sequence ID" value="NZ_CP036313.1"/>
</dbReference>
<gene>
    <name evidence="3" type="ORF">DO021_14310</name>
    <name evidence="2" type="ORF">EYB58_19335</name>
</gene>
<dbReference type="Pfam" id="PF04102">
    <property type="entry name" value="SlyX"/>
    <property type="match status" value="1"/>
</dbReference>
<reference evidence="3 4" key="1">
    <citation type="submission" date="2018-06" db="EMBL/GenBank/DDBJ databases">
        <title>Complete Genome Sequence of Desulfobacter hydrogenophilus (DSM3380).</title>
        <authorList>
            <person name="Marietou A."/>
            <person name="Schreiber L."/>
            <person name="Marshall I."/>
            <person name="Jorgensen B."/>
        </authorList>
    </citation>
    <scope>NUCLEOTIDE SEQUENCE [LARGE SCALE GENOMIC DNA]</scope>
    <source>
        <strain evidence="3 4">DSM 3380</strain>
    </source>
</reference>